<feature type="region of interest" description="Disordered" evidence="7">
    <location>
        <begin position="182"/>
        <end position="286"/>
    </location>
</feature>
<accession>A0A1U8L7N8</accession>
<keyword evidence="3" id="KW-0805">Transcription regulation</keyword>
<feature type="compositionally biased region" description="Acidic residues" evidence="7">
    <location>
        <begin position="244"/>
        <end position="257"/>
    </location>
</feature>
<keyword evidence="4" id="KW-0238">DNA-binding</keyword>
<dbReference type="OMA" id="QAFRTGH"/>
<feature type="domain" description="BZIP" evidence="8">
    <location>
        <begin position="263"/>
        <end position="318"/>
    </location>
</feature>
<keyword evidence="5" id="KW-0804">Transcription</keyword>
<sequence>MWRDISGLFFFKQTKQLIFLCLFRKLRRKKANCRLGERERKRNNISLKTMNTVFSVDDFSDSFWAAPASDDALGMTRSHSEWALERLLEEFSGAGVAISGSHAGENVIGPSLMAPQSSVSKVEEGDVVEIKTPNSQNHNHPPSDQTPTVPTASDDYHTILKSKLELECAVVALSRALAVKAEDSSAEAENHGLPSGSKVQGSSKVQGQGETDVAHCGTLTGSTTQKKSGVQVRQATSGSSREDSDSDELEGDTETADNMDPADAKRARRMRSNRESARRSRRRKQAQLNELEAQVGQLRVEHSTLLKRLTNMNHKYDEAAVDNRIMKADIETLRAKVKMAEETVKRVTGFNPALLSRPNVPSVGMPFVSNPSESSAVAPLPFQSNANQFFNQPVPNIVASIHHQRVDNSFRGNTLVPPDVNSQTKGVKNVNETSVLQHGPSLDCVPDQIGPGVSPCGPMPGWEPGLLPDAGDRNHKQC</sequence>
<evidence type="ECO:0000259" key="8">
    <source>
        <dbReference type="PROSITE" id="PS50217"/>
    </source>
</evidence>
<evidence type="ECO:0000256" key="6">
    <source>
        <dbReference type="ARBA" id="ARBA00023242"/>
    </source>
</evidence>
<dbReference type="PANTHER" id="PTHR46408:SF5">
    <property type="entry name" value="BASIC LEUCINE ZIPPER 10"/>
    <property type="match status" value="1"/>
</dbReference>
<dbReference type="PROSITE" id="PS50217">
    <property type="entry name" value="BZIP"/>
    <property type="match status" value="1"/>
</dbReference>
<evidence type="ECO:0000256" key="3">
    <source>
        <dbReference type="ARBA" id="ARBA00023015"/>
    </source>
</evidence>
<dbReference type="SMART" id="SM00338">
    <property type="entry name" value="BRLZ"/>
    <property type="match status" value="1"/>
</dbReference>
<dbReference type="AlphaFoldDB" id="A0A1U8L7N8"/>
<comment type="subcellular location">
    <subcellularLocation>
        <location evidence="1">Nucleus</location>
    </subcellularLocation>
</comment>
<keyword evidence="9" id="KW-1185">Reference proteome</keyword>
<evidence type="ECO:0000256" key="1">
    <source>
        <dbReference type="ARBA" id="ARBA00004123"/>
    </source>
</evidence>
<name>A0A1U8L7N8_GOSHI</name>
<reference evidence="10" key="2">
    <citation type="submission" date="2025-08" db="UniProtKB">
        <authorList>
            <consortium name="RefSeq"/>
        </authorList>
    </citation>
    <scope>IDENTIFICATION</scope>
</reference>
<dbReference type="InterPro" id="IPR020983">
    <property type="entry name" value="Basic_leucine-zipper_C"/>
</dbReference>
<dbReference type="GO" id="GO:0005634">
    <property type="term" value="C:nucleus"/>
    <property type="evidence" value="ECO:0007669"/>
    <property type="project" value="UniProtKB-SubCell"/>
</dbReference>
<dbReference type="RefSeq" id="XP_016710617.2">
    <property type="nucleotide sequence ID" value="XM_016855128.2"/>
</dbReference>
<dbReference type="PROSITE" id="PS00036">
    <property type="entry name" value="BZIP_BASIC"/>
    <property type="match status" value="1"/>
</dbReference>
<evidence type="ECO:0000313" key="9">
    <source>
        <dbReference type="Proteomes" id="UP000818029"/>
    </source>
</evidence>
<dbReference type="Gene3D" id="1.20.5.170">
    <property type="match status" value="1"/>
</dbReference>
<dbReference type="PANTHER" id="PTHR46408">
    <property type="entry name" value="BASIC LEUCINE ZIPPER 63"/>
    <property type="match status" value="1"/>
</dbReference>
<dbReference type="InterPro" id="IPR004827">
    <property type="entry name" value="bZIP"/>
</dbReference>
<gene>
    <name evidence="10" type="primary">LOC107924603</name>
</gene>
<feature type="region of interest" description="Disordered" evidence="7">
    <location>
        <begin position="132"/>
        <end position="153"/>
    </location>
</feature>
<evidence type="ECO:0000256" key="2">
    <source>
        <dbReference type="ARBA" id="ARBA00007163"/>
    </source>
</evidence>
<dbReference type="Proteomes" id="UP000818029">
    <property type="component" value="Chromosome D11"/>
</dbReference>
<dbReference type="KEGG" id="ghi:107924603"/>
<protein>
    <submittedName>
        <fullName evidence="10">Basic leucine zipper 25 isoform X2</fullName>
    </submittedName>
</protein>
<dbReference type="GeneID" id="107924603"/>
<feature type="compositionally biased region" description="Polar residues" evidence="7">
    <location>
        <begin position="219"/>
        <end position="235"/>
    </location>
</feature>
<dbReference type="SMR" id="A0A1U8L7N8"/>
<dbReference type="PaxDb" id="3635-A0A1U8L7N8"/>
<dbReference type="SUPFAM" id="SSF57959">
    <property type="entry name" value="Leucine zipper domain"/>
    <property type="match status" value="1"/>
</dbReference>
<dbReference type="Pfam" id="PF12498">
    <property type="entry name" value="bZIP_C"/>
    <property type="match status" value="1"/>
</dbReference>
<evidence type="ECO:0000256" key="4">
    <source>
        <dbReference type="ARBA" id="ARBA00023125"/>
    </source>
</evidence>
<reference evidence="9" key="1">
    <citation type="journal article" date="2020" name="Nat. Genet.">
        <title>Genomic diversifications of five Gossypium allopolyploid species and their impact on cotton improvement.</title>
        <authorList>
            <person name="Chen Z.J."/>
            <person name="Sreedasyam A."/>
            <person name="Ando A."/>
            <person name="Song Q."/>
            <person name="De Santiago L.M."/>
            <person name="Hulse-Kemp A.M."/>
            <person name="Ding M."/>
            <person name="Ye W."/>
            <person name="Kirkbride R.C."/>
            <person name="Jenkins J."/>
            <person name="Plott C."/>
            <person name="Lovell J."/>
            <person name="Lin Y.M."/>
            <person name="Vaughn R."/>
            <person name="Liu B."/>
            <person name="Simpson S."/>
            <person name="Scheffler B.E."/>
            <person name="Wen L."/>
            <person name="Saski C.A."/>
            <person name="Grover C.E."/>
            <person name="Hu G."/>
            <person name="Conover J.L."/>
            <person name="Carlson J.W."/>
            <person name="Shu S."/>
            <person name="Boston L.B."/>
            <person name="Williams M."/>
            <person name="Peterson D.G."/>
            <person name="McGee K."/>
            <person name="Jones D.C."/>
            <person name="Wendel J.F."/>
            <person name="Stelly D.M."/>
            <person name="Grimwood J."/>
            <person name="Schmutz J."/>
        </authorList>
    </citation>
    <scope>NUCLEOTIDE SEQUENCE [LARGE SCALE GENOMIC DNA]</scope>
    <source>
        <strain evidence="9">cv. TM-1</strain>
    </source>
</reference>
<dbReference type="GO" id="GO:0003677">
    <property type="term" value="F:DNA binding"/>
    <property type="evidence" value="ECO:0007669"/>
    <property type="project" value="UniProtKB-KW"/>
</dbReference>
<dbReference type="STRING" id="3635.A0A1U8L7N8"/>
<organism evidence="9 10">
    <name type="scientific">Gossypium hirsutum</name>
    <name type="common">Upland cotton</name>
    <name type="synonym">Gossypium mexicanum</name>
    <dbReference type="NCBI Taxonomy" id="3635"/>
    <lineage>
        <taxon>Eukaryota</taxon>
        <taxon>Viridiplantae</taxon>
        <taxon>Streptophyta</taxon>
        <taxon>Embryophyta</taxon>
        <taxon>Tracheophyta</taxon>
        <taxon>Spermatophyta</taxon>
        <taxon>Magnoliopsida</taxon>
        <taxon>eudicotyledons</taxon>
        <taxon>Gunneridae</taxon>
        <taxon>Pentapetalae</taxon>
        <taxon>rosids</taxon>
        <taxon>malvids</taxon>
        <taxon>Malvales</taxon>
        <taxon>Malvaceae</taxon>
        <taxon>Malvoideae</taxon>
        <taxon>Gossypium</taxon>
    </lineage>
</organism>
<keyword evidence="6" id="KW-0539">Nucleus</keyword>
<evidence type="ECO:0000256" key="5">
    <source>
        <dbReference type="ARBA" id="ARBA00023163"/>
    </source>
</evidence>
<feature type="compositionally biased region" description="Polar residues" evidence="7">
    <location>
        <begin position="132"/>
        <end position="151"/>
    </location>
</feature>
<evidence type="ECO:0000313" key="10">
    <source>
        <dbReference type="RefSeq" id="XP_016710617.2"/>
    </source>
</evidence>
<feature type="compositionally biased region" description="Polar residues" evidence="7">
    <location>
        <begin position="197"/>
        <end position="209"/>
    </location>
</feature>
<comment type="similarity">
    <text evidence="2">Belongs to the bZIP family.</text>
</comment>
<dbReference type="InterPro" id="IPR046347">
    <property type="entry name" value="bZIP_sf"/>
</dbReference>
<proteinExistence type="inferred from homology"/>
<dbReference type="GO" id="GO:0046983">
    <property type="term" value="F:protein dimerization activity"/>
    <property type="evidence" value="ECO:0007669"/>
    <property type="project" value="UniProtKB-ARBA"/>
</dbReference>
<evidence type="ECO:0000256" key="7">
    <source>
        <dbReference type="SAM" id="MobiDB-lite"/>
    </source>
</evidence>
<dbReference type="GO" id="GO:0003700">
    <property type="term" value="F:DNA-binding transcription factor activity"/>
    <property type="evidence" value="ECO:0007669"/>
    <property type="project" value="InterPro"/>
</dbReference>
<dbReference type="Pfam" id="PF00170">
    <property type="entry name" value="bZIP_1"/>
    <property type="match status" value="1"/>
</dbReference>